<organism evidence="2 3">
    <name type="scientific">Rangifer tarandus platyrhynchus</name>
    <name type="common">Svalbard reindeer</name>
    <dbReference type="NCBI Taxonomy" id="3082113"/>
    <lineage>
        <taxon>Eukaryota</taxon>
        <taxon>Metazoa</taxon>
        <taxon>Chordata</taxon>
        <taxon>Craniata</taxon>
        <taxon>Vertebrata</taxon>
        <taxon>Euteleostomi</taxon>
        <taxon>Mammalia</taxon>
        <taxon>Eutheria</taxon>
        <taxon>Laurasiatheria</taxon>
        <taxon>Artiodactyla</taxon>
        <taxon>Ruminantia</taxon>
        <taxon>Pecora</taxon>
        <taxon>Cervidae</taxon>
        <taxon>Odocoileinae</taxon>
        <taxon>Rangifer</taxon>
    </lineage>
</organism>
<protein>
    <submittedName>
        <fullName evidence="2">Uncharacterized protein</fullName>
    </submittedName>
</protein>
<dbReference type="Proteomes" id="UP001176941">
    <property type="component" value="Chromosome 15"/>
</dbReference>
<feature type="region of interest" description="Disordered" evidence="1">
    <location>
        <begin position="23"/>
        <end position="55"/>
    </location>
</feature>
<evidence type="ECO:0000256" key="1">
    <source>
        <dbReference type="SAM" id="MobiDB-lite"/>
    </source>
</evidence>
<dbReference type="EMBL" id="OX459951">
    <property type="protein sequence ID" value="CAI9157167.1"/>
    <property type="molecule type" value="Genomic_DNA"/>
</dbReference>
<proteinExistence type="predicted"/>
<name>A0ABN8Y9C9_RANTA</name>
<feature type="compositionally biased region" description="Polar residues" evidence="1">
    <location>
        <begin position="34"/>
        <end position="46"/>
    </location>
</feature>
<gene>
    <name evidence="2" type="ORF">MRATA1EN1_LOCUS6129</name>
</gene>
<sequence length="147" mass="16295">MPIKFAIIFTRASAISLWSEMNKSAPEERPNPPNSQAPQFEGQSLKFTYPRPTPSRGTCGPPGFLTHCSLPWVDSRGRGCVASHSRMGKEVQRDCEISCERAQRQAVNPGLVSVLMLTRHTTTAPQFWHHTLGVEPSLLKVDVRVGL</sequence>
<evidence type="ECO:0000313" key="2">
    <source>
        <dbReference type="EMBL" id="CAI9157167.1"/>
    </source>
</evidence>
<evidence type="ECO:0000313" key="3">
    <source>
        <dbReference type="Proteomes" id="UP001176941"/>
    </source>
</evidence>
<accession>A0ABN8Y9C9</accession>
<keyword evidence="3" id="KW-1185">Reference proteome</keyword>
<reference evidence="2" key="1">
    <citation type="submission" date="2023-04" db="EMBL/GenBank/DDBJ databases">
        <authorList>
            <consortium name="ELIXIR-Norway"/>
        </authorList>
    </citation>
    <scope>NUCLEOTIDE SEQUENCE [LARGE SCALE GENOMIC DNA]</scope>
</reference>